<organism evidence="1 2">
    <name type="scientific">Desulfovibrio piger</name>
    <dbReference type="NCBI Taxonomy" id="901"/>
    <lineage>
        <taxon>Bacteria</taxon>
        <taxon>Pseudomonadati</taxon>
        <taxon>Thermodesulfobacteriota</taxon>
        <taxon>Desulfovibrionia</taxon>
        <taxon>Desulfovibrionales</taxon>
        <taxon>Desulfovibrionaceae</taxon>
        <taxon>Desulfovibrio</taxon>
    </lineage>
</organism>
<evidence type="ECO:0000313" key="2">
    <source>
        <dbReference type="Proteomes" id="UP000522333"/>
    </source>
</evidence>
<proteinExistence type="predicted"/>
<sequence>MMPNNSSQLIETIIRGLEQELPVTFQRRDIPRYIGNSLAVGTLANIAAKNGPPFIRKGNKAIYERSSFLEWYAKWLASGEFCRCNKCADGDETSSKNSCEM</sequence>
<dbReference type="RefSeq" id="WP_168936390.1">
    <property type="nucleotide sequence ID" value="NZ_JABAFY010000064.1"/>
</dbReference>
<dbReference type="EMBL" id="JABAFY010000064">
    <property type="protein sequence ID" value="NME53093.1"/>
    <property type="molecule type" value="Genomic_DNA"/>
</dbReference>
<evidence type="ECO:0000313" key="1">
    <source>
        <dbReference type="EMBL" id="NME53093.1"/>
    </source>
</evidence>
<comment type="caution">
    <text evidence="1">The sequence shown here is derived from an EMBL/GenBank/DDBJ whole genome shotgun (WGS) entry which is preliminary data.</text>
</comment>
<gene>
    <name evidence="1" type="ORF">HF854_11345</name>
</gene>
<dbReference type="Proteomes" id="UP000522333">
    <property type="component" value="Unassembled WGS sequence"/>
</dbReference>
<dbReference type="AlphaFoldDB" id="A0A848CL66"/>
<reference evidence="1 2" key="1">
    <citation type="submission" date="2020-04" db="EMBL/GenBank/DDBJ databases">
        <authorList>
            <person name="Hitch T.C.A."/>
            <person name="Wylensek D."/>
            <person name="Clavel T."/>
        </authorList>
    </citation>
    <scope>NUCLEOTIDE SEQUENCE [LARGE SCALE GENOMIC DNA]</scope>
    <source>
        <strain evidence="1 2">PG-251-APC-1</strain>
    </source>
</reference>
<name>A0A848CL66_9BACT</name>
<accession>A0A848CL66</accession>
<protein>
    <submittedName>
        <fullName evidence="1">Uncharacterized protein</fullName>
    </submittedName>
</protein>